<accession>A0A9J6DI49</accession>
<evidence type="ECO:0000313" key="1">
    <source>
        <dbReference type="EMBL" id="KAH8021574.1"/>
    </source>
</evidence>
<protein>
    <submittedName>
        <fullName evidence="1">Uncharacterized protein</fullName>
    </submittedName>
</protein>
<evidence type="ECO:0000313" key="2">
    <source>
        <dbReference type="Proteomes" id="UP000821866"/>
    </source>
</evidence>
<organism evidence="1 2">
    <name type="scientific">Rhipicephalus microplus</name>
    <name type="common">Cattle tick</name>
    <name type="synonym">Boophilus microplus</name>
    <dbReference type="NCBI Taxonomy" id="6941"/>
    <lineage>
        <taxon>Eukaryota</taxon>
        <taxon>Metazoa</taxon>
        <taxon>Ecdysozoa</taxon>
        <taxon>Arthropoda</taxon>
        <taxon>Chelicerata</taxon>
        <taxon>Arachnida</taxon>
        <taxon>Acari</taxon>
        <taxon>Parasitiformes</taxon>
        <taxon>Ixodida</taxon>
        <taxon>Ixodoidea</taxon>
        <taxon>Ixodidae</taxon>
        <taxon>Rhipicephalinae</taxon>
        <taxon>Rhipicephalus</taxon>
        <taxon>Boophilus</taxon>
    </lineage>
</organism>
<comment type="caution">
    <text evidence="1">The sequence shown here is derived from an EMBL/GenBank/DDBJ whole genome shotgun (WGS) entry which is preliminary data.</text>
</comment>
<dbReference type="AlphaFoldDB" id="A0A9J6DI49"/>
<keyword evidence="2" id="KW-1185">Reference proteome</keyword>
<dbReference type="EMBL" id="JABSTU010000009">
    <property type="protein sequence ID" value="KAH8021574.1"/>
    <property type="molecule type" value="Genomic_DNA"/>
</dbReference>
<proteinExistence type="predicted"/>
<name>A0A9J6DI49_RHIMP</name>
<dbReference type="Proteomes" id="UP000821866">
    <property type="component" value="Chromosome 7"/>
</dbReference>
<reference evidence="1" key="1">
    <citation type="journal article" date="2020" name="Cell">
        <title>Large-Scale Comparative Analyses of Tick Genomes Elucidate Their Genetic Diversity and Vector Capacities.</title>
        <authorList>
            <consortium name="Tick Genome and Microbiome Consortium (TIGMIC)"/>
            <person name="Jia N."/>
            <person name="Wang J."/>
            <person name="Shi W."/>
            <person name="Du L."/>
            <person name="Sun Y."/>
            <person name="Zhan W."/>
            <person name="Jiang J.F."/>
            <person name="Wang Q."/>
            <person name="Zhang B."/>
            <person name="Ji P."/>
            <person name="Bell-Sakyi L."/>
            <person name="Cui X.M."/>
            <person name="Yuan T.T."/>
            <person name="Jiang B.G."/>
            <person name="Yang W.F."/>
            <person name="Lam T.T."/>
            <person name="Chang Q.C."/>
            <person name="Ding S.J."/>
            <person name="Wang X.J."/>
            <person name="Zhu J.G."/>
            <person name="Ruan X.D."/>
            <person name="Zhao L."/>
            <person name="Wei J.T."/>
            <person name="Ye R.Z."/>
            <person name="Que T.C."/>
            <person name="Du C.H."/>
            <person name="Zhou Y.H."/>
            <person name="Cheng J.X."/>
            <person name="Dai P.F."/>
            <person name="Guo W.B."/>
            <person name="Han X.H."/>
            <person name="Huang E.J."/>
            <person name="Li L.F."/>
            <person name="Wei W."/>
            <person name="Gao Y.C."/>
            <person name="Liu J.Z."/>
            <person name="Shao H.Z."/>
            <person name="Wang X."/>
            <person name="Wang C.C."/>
            <person name="Yang T.C."/>
            <person name="Huo Q.B."/>
            <person name="Li W."/>
            <person name="Chen H.Y."/>
            <person name="Chen S.E."/>
            <person name="Zhou L.G."/>
            <person name="Ni X.B."/>
            <person name="Tian J.H."/>
            <person name="Sheng Y."/>
            <person name="Liu T."/>
            <person name="Pan Y.S."/>
            <person name="Xia L.Y."/>
            <person name="Li J."/>
            <person name="Zhao F."/>
            <person name="Cao W.C."/>
        </authorList>
    </citation>
    <scope>NUCLEOTIDE SEQUENCE</scope>
    <source>
        <strain evidence="1">Rmic-2018</strain>
    </source>
</reference>
<gene>
    <name evidence="1" type="ORF">HPB51_015970</name>
</gene>
<sequence>MLLAGSAAYHLDIRKRRGHGLHSRRMGNGHGHRLLVGSDGNSLSYLFGNNVAEWAAVQQAFITESPVPCGRVFSGSQRAEDGTEPPAALLRSANVHIITIHRRTTRGAASLLLVSRRASSADRARNRVGGCRVGPGRNDGPRLGVLAVIAARPYTCPILLLHSSSETTEVVAEGLDRTSWSPEDLSKLPHHLAYLLTRPRLRNPPA</sequence>
<reference evidence="1" key="2">
    <citation type="submission" date="2021-09" db="EMBL/GenBank/DDBJ databases">
        <authorList>
            <person name="Jia N."/>
            <person name="Wang J."/>
            <person name="Shi W."/>
            <person name="Du L."/>
            <person name="Sun Y."/>
            <person name="Zhan W."/>
            <person name="Jiang J."/>
            <person name="Wang Q."/>
            <person name="Zhang B."/>
            <person name="Ji P."/>
            <person name="Sakyi L.B."/>
            <person name="Cui X."/>
            <person name="Yuan T."/>
            <person name="Jiang B."/>
            <person name="Yang W."/>
            <person name="Lam T.T.-Y."/>
            <person name="Chang Q."/>
            <person name="Ding S."/>
            <person name="Wang X."/>
            <person name="Zhu J."/>
            <person name="Ruan X."/>
            <person name="Zhao L."/>
            <person name="Wei J."/>
            <person name="Que T."/>
            <person name="Du C."/>
            <person name="Cheng J."/>
            <person name="Dai P."/>
            <person name="Han X."/>
            <person name="Huang E."/>
            <person name="Gao Y."/>
            <person name="Liu J."/>
            <person name="Shao H."/>
            <person name="Ye R."/>
            <person name="Li L."/>
            <person name="Wei W."/>
            <person name="Wang X."/>
            <person name="Wang C."/>
            <person name="Huo Q."/>
            <person name="Li W."/>
            <person name="Guo W."/>
            <person name="Chen H."/>
            <person name="Chen S."/>
            <person name="Zhou L."/>
            <person name="Zhou L."/>
            <person name="Ni X."/>
            <person name="Tian J."/>
            <person name="Zhou Y."/>
            <person name="Sheng Y."/>
            <person name="Liu T."/>
            <person name="Pan Y."/>
            <person name="Xia L."/>
            <person name="Li J."/>
            <person name="Zhao F."/>
            <person name="Cao W."/>
        </authorList>
    </citation>
    <scope>NUCLEOTIDE SEQUENCE</scope>
    <source>
        <strain evidence="1">Rmic-2018</strain>
        <tissue evidence="1">Larvae</tissue>
    </source>
</reference>